<reference evidence="1 3" key="1">
    <citation type="journal article" date="2014" name="BMC Genomics">
        <title>Genome sequence of Anopheles sinensis provides insight into genetics basis of mosquito competence for malaria parasites.</title>
        <authorList>
            <person name="Zhou D."/>
            <person name="Zhang D."/>
            <person name="Ding G."/>
            <person name="Shi L."/>
            <person name="Hou Q."/>
            <person name="Ye Y."/>
            <person name="Xu Y."/>
            <person name="Zhou H."/>
            <person name="Xiong C."/>
            <person name="Li S."/>
            <person name="Yu J."/>
            <person name="Hong S."/>
            <person name="Yu X."/>
            <person name="Zou P."/>
            <person name="Chen C."/>
            <person name="Chang X."/>
            <person name="Wang W."/>
            <person name="Lv Y."/>
            <person name="Sun Y."/>
            <person name="Ma L."/>
            <person name="Shen B."/>
            <person name="Zhu C."/>
        </authorList>
    </citation>
    <scope>NUCLEOTIDE SEQUENCE [LARGE SCALE GENOMIC DNA]</scope>
</reference>
<reference evidence="2" key="2">
    <citation type="submission" date="2020-05" db="UniProtKB">
        <authorList>
            <consortium name="EnsemblMetazoa"/>
        </authorList>
    </citation>
    <scope>IDENTIFICATION</scope>
</reference>
<evidence type="ECO:0000313" key="3">
    <source>
        <dbReference type="Proteomes" id="UP000030765"/>
    </source>
</evidence>
<name>A0A084VAZ8_ANOSI</name>
<dbReference type="EMBL" id="KE524239">
    <property type="protein sequence ID" value="KFB35142.1"/>
    <property type="molecule type" value="Genomic_DNA"/>
</dbReference>
<accession>A0A084VAZ8</accession>
<keyword evidence="3" id="KW-1185">Reference proteome</keyword>
<dbReference type="Proteomes" id="UP000030765">
    <property type="component" value="Unassembled WGS sequence"/>
</dbReference>
<evidence type="ECO:0000313" key="1">
    <source>
        <dbReference type="EMBL" id="KFB35142.1"/>
    </source>
</evidence>
<protein>
    <submittedName>
        <fullName evidence="1 2">Uncharacterized protein</fullName>
    </submittedName>
</protein>
<sequence length="59" mass="6587">MVLPLRAPLPQQRLLGRMTNVDSQHSKHTRAVVVTLGCVHKTSLGKTTDAIDRDKIRLI</sequence>
<gene>
    <name evidence="1" type="ORF">ZHAS_00001059</name>
</gene>
<evidence type="ECO:0000313" key="2">
    <source>
        <dbReference type="EnsemblMetazoa" id="ASIC001059-PA"/>
    </source>
</evidence>
<proteinExistence type="predicted"/>
<dbReference type="AlphaFoldDB" id="A0A084VAZ8"/>
<dbReference type="EnsemblMetazoa" id="ASIC001059-RA">
    <property type="protein sequence ID" value="ASIC001059-PA"/>
    <property type="gene ID" value="ASIC001059"/>
</dbReference>
<dbReference type="VEuPathDB" id="VectorBase:ASIC001059"/>
<dbReference type="EMBL" id="ATLV01004794">
    <property type="status" value="NOT_ANNOTATED_CDS"/>
    <property type="molecule type" value="Genomic_DNA"/>
</dbReference>
<organism evidence="1">
    <name type="scientific">Anopheles sinensis</name>
    <name type="common">Mosquito</name>
    <dbReference type="NCBI Taxonomy" id="74873"/>
    <lineage>
        <taxon>Eukaryota</taxon>
        <taxon>Metazoa</taxon>
        <taxon>Ecdysozoa</taxon>
        <taxon>Arthropoda</taxon>
        <taxon>Hexapoda</taxon>
        <taxon>Insecta</taxon>
        <taxon>Pterygota</taxon>
        <taxon>Neoptera</taxon>
        <taxon>Endopterygota</taxon>
        <taxon>Diptera</taxon>
        <taxon>Nematocera</taxon>
        <taxon>Culicoidea</taxon>
        <taxon>Culicidae</taxon>
        <taxon>Anophelinae</taxon>
        <taxon>Anopheles</taxon>
    </lineage>
</organism>